<comment type="caution">
    <text evidence="2">The sequence shown here is derived from an EMBL/GenBank/DDBJ whole genome shotgun (WGS) entry which is preliminary data.</text>
</comment>
<gene>
    <name evidence="2" type="primary">vrrA</name>
    <name evidence="2" type="ORF">ACFPU1_11500</name>
</gene>
<evidence type="ECO:0000313" key="2">
    <source>
        <dbReference type="EMBL" id="MFC5713409.1"/>
    </source>
</evidence>
<dbReference type="InterPro" id="IPR025571">
    <property type="entry name" value="YqfQ"/>
</dbReference>
<sequence>MYPSPFYFPSPFPASPVTSPHTMAGFLPPAARSLPFGKLLSGLGFNPAMGGGMMGGGGMGPAMMGAAQGGGIMPWIQSAQKMLGMMQTVTPMVRQYGPIVRQLPAIWKVMNSSPPANPSEEAEPIDKEETTSSPVTPTTQEIPVKWEEKEDSSSYSSTVPRPKLYI</sequence>
<accession>A0ABW0YLY8</accession>
<protein>
    <submittedName>
        <fullName evidence="2">VrrA/YqfQ family protein</fullName>
    </submittedName>
</protein>
<dbReference type="EMBL" id="JBHSOZ010000005">
    <property type="protein sequence ID" value="MFC5713409.1"/>
    <property type="molecule type" value="Genomic_DNA"/>
</dbReference>
<evidence type="ECO:0000256" key="1">
    <source>
        <dbReference type="SAM" id="MobiDB-lite"/>
    </source>
</evidence>
<dbReference type="Proteomes" id="UP001596142">
    <property type="component" value="Unassembled WGS sequence"/>
</dbReference>
<dbReference type="Pfam" id="PF14181">
    <property type="entry name" value="YqfQ"/>
    <property type="match status" value="1"/>
</dbReference>
<feature type="region of interest" description="Disordered" evidence="1">
    <location>
        <begin position="111"/>
        <end position="166"/>
    </location>
</feature>
<reference evidence="3" key="1">
    <citation type="journal article" date="2019" name="Int. J. Syst. Evol. Microbiol.">
        <title>The Global Catalogue of Microorganisms (GCM) 10K type strain sequencing project: providing services to taxonomists for standard genome sequencing and annotation.</title>
        <authorList>
            <consortium name="The Broad Institute Genomics Platform"/>
            <consortium name="The Broad Institute Genome Sequencing Center for Infectious Disease"/>
            <person name="Wu L."/>
            <person name="Ma J."/>
        </authorList>
    </citation>
    <scope>NUCLEOTIDE SEQUENCE [LARGE SCALE GENOMIC DNA]</scope>
    <source>
        <strain evidence="3">CECT 7184</strain>
    </source>
</reference>
<organism evidence="2 3">
    <name type="scientific">Thalassorhabdus alkalitolerans</name>
    <dbReference type="NCBI Taxonomy" id="2282697"/>
    <lineage>
        <taxon>Bacteria</taxon>
        <taxon>Bacillati</taxon>
        <taxon>Bacillota</taxon>
        <taxon>Bacilli</taxon>
        <taxon>Bacillales</taxon>
        <taxon>Bacillaceae</taxon>
        <taxon>Thalassorhabdus</taxon>
    </lineage>
</organism>
<proteinExistence type="predicted"/>
<name>A0ABW0YLY8_9BACI</name>
<keyword evidence="3" id="KW-1185">Reference proteome</keyword>
<evidence type="ECO:0000313" key="3">
    <source>
        <dbReference type="Proteomes" id="UP001596142"/>
    </source>
</evidence>
<dbReference type="RefSeq" id="WP_054635468.1">
    <property type="nucleotide sequence ID" value="NZ_JBHSOZ010000005.1"/>
</dbReference>